<dbReference type="Proteomes" id="UP001202717">
    <property type="component" value="Chromosome"/>
</dbReference>
<dbReference type="GO" id="GO:0004601">
    <property type="term" value="F:peroxidase activity"/>
    <property type="evidence" value="ECO:0007669"/>
    <property type="project" value="UniProtKB-KW"/>
</dbReference>
<dbReference type="InterPro" id="IPR029759">
    <property type="entry name" value="GPX_AS"/>
</dbReference>
<keyword evidence="6" id="KW-1185">Reference proteome</keyword>
<gene>
    <name evidence="5" type="ORF">MUN68_010745</name>
</gene>
<accession>A0ABY7RV13</accession>
<protein>
    <recommendedName>
        <fullName evidence="4">Glutathione peroxidase</fullName>
    </recommendedName>
</protein>
<dbReference type="PANTHER" id="PTHR11592">
    <property type="entry name" value="GLUTATHIONE PEROXIDASE"/>
    <property type="match status" value="1"/>
</dbReference>
<evidence type="ECO:0000313" key="6">
    <source>
        <dbReference type="Proteomes" id="UP001202717"/>
    </source>
</evidence>
<dbReference type="PIRSF" id="PIRSF000303">
    <property type="entry name" value="Glutathion_perox"/>
    <property type="match status" value="1"/>
</dbReference>
<dbReference type="SUPFAM" id="SSF52833">
    <property type="entry name" value="Thioredoxin-like"/>
    <property type="match status" value="1"/>
</dbReference>
<evidence type="ECO:0000256" key="4">
    <source>
        <dbReference type="RuleBase" id="RU000499"/>
    </source>
</evidence>
<organism evidence="5 6">
    <name type="scientific">Psychroserpens ponticola</name>
    <dbReference type="NCBI Taxonomy" id="2932268"/>
    <lineage>
        <taxon>Bacteria</taxon>
        <taxon>Pseudomonadati</taxon>
        <taxon>Bacteroidota</taxon>
        <taxon>Flavobacteriia</taxon>
        <taxon>Flavobacteriales</taxon>
        <taxon>Flavobacteriaceae</taxon>
        <taxon>Psychroserpens</taxon>
    </lineage>
</organism>
<dbReference type="Gene3D" id="3.40.30.10">
    <property type="entry name" value="Glutaredoxin"/>
    <property type="match status" value="1"/>
</dbReference>
<dbReference type="PROSITE" id="PS51355">
    <property type="entry name" value="GLUTATHIONE_PEROXID_3"/>
    <property type="match status" value="1"/>
</dbReference>
<comment type="similarity">
    <text evidence="1 4">Belongs to the glutathione peroxidase family.</text>
</comment>
<keyword evidence="2 4" id="KW-0575">Peroxidase</keyword>
<dbReference type="PRINTS" id="PR01011">
    <property type="entry name" value="GLUTPROXDASE"/>
</dbReference>
<dbReference type="EMBL" id="CP116221">
    <property type="protein sequence ID" value="WCO00546.1"/>
    <property type="molecule type" value="Genomic_DNA"/>
</dbReference>
<evidence type="ECO:0000313" key="5">
    <source>
        <dbReference type="EMBL" id="WCO00546.1"/>
    </source>
</evidence>
<dbReference type="InterPro" id="IPR000889">
    <property type="entry name" value="Glutathione_peroxidase"/>
</dbReference>
<name>A0ABY7RV13_9FLAO</name>
<dbReference type="CDD" id="cd00340">
    <property type="entry name" value="GSH_Peroxidase"/>
    <property type="match status" value="1"/>
</dbReference>
<dbReference type="RefSeq" id="WP_249996534.1">
    <property type="nucleotide sequence ID" value="NZ_CP116221.1"/>
</dbReference>
<evidence type="ECO:0000256" key="2">
    <source>
        <dbReference type="ARBA" id="ARBA00022559"/>
    </source>
</evidence>
<proteinExistence type="inferred from homology"/>
<evidence type="ECO:0000256" key="1">
    <source>
        <dbReference type="ARBA" id="ARBA00006926"/>
    </source>
</evidence>
<reference evidence="5 6" key="1">
    <citation type="submission" date="2023-01" db="EMBL/GenBank/DDBJ databases">
        <title>Psychroserpens ponticola sp. nov., isolated from seawater.</title>
        <authorList>
            <person name="Kristyanto S."/>
            <person name="Jung J."/>
            <person name="Kim J.M."/>
            <person name="Jeon C.O."/>
        </authorList>
    </citation>
    <scope>NUCLEOTIDE SEQUENCE [LARGE SCALE GENOMIC DNA]</scope>
    <source>
        <strain evidence="5 6">MSW6</strain>
    </source>
</reference>
<dbReference type="InterPro" id="IPR036249">
    <property type="entry name" value="Thioredoxin-like_sf"/>
</dbReference>
<dbReference type="PANTHER" id="PTHR11592:SF134">
    <property type="entry name" value="PHOSPHOLIPID HYDROPEROXIDE GLUTATHIONE PEROXIDASE"/>
    <property type="match status" value="1"/>
</dbReference>
<dbReference type="Pfam" id="PF00255">
    <property type="entry name" value="GSHPx"/>
    <property type="match status" value="1"/>
</dbReference>
<evidence type="ECO:0000256" key="3">
    <source>
        <dbReference type="ARBA" id="ARBA00023002"/>
    </source>
</evidence>
<keyword evidence="3 4" id="KW-0560">Oxidoreductase</keyword>
<dbReference type="PROSITE" id="PS00460">
    <property type="entry name" value="GLUTATHIONE_PEROXID_1"/>
    <property type="match status" value="1"/>
</dbReference>
<sequence>MDQTSIYDIKIKNLNGKPLELSNFKGKYILFVNVASKCGFTPQYKSLQELYDNYKDKLVVIGIPCNQFGKQEPGNAKAIESFCEINYGVTFPITEKLDVKGTNQHPLYTWLTQKQLNGSSNSSVKWNFQKYLVGPQGEFINYYFSLTSPTSSKITKHLK</sequence>